<dbReference type="InterPro" id="IPR006674">
    <property type="entry name" value="HD_domain"/>
</dbReference>
<dbReference type="EMBL" id="CP001997">
    <property type="protein sequence ID" value="ADE56886.1"/>
    <property type="molecule type" value="Genomic_DNA"/>
</dbReference>
<keyword evidence="4" id="KW-0378">Hydrolase</keyword>
<dbReference type="eggNOG" id="COG1480">
    <property type="taxonomic scope" value="Bacteria"/>
</dbReference>
<keyword evidence="5" id="KW-1185">Reference proteome</keyword>
<gene>
    <name evidence="4" type="ordered locus">Amico_0753</name>
</gene>
<feature type="transmembrane region" description="Helical" evidence="2">
    <location>
        <begin position="391"/>
        <end position="410"/>
    </location>
</feature>
<feature type="transmembrane region" description="Helical" evidence="2">
    <location>
        <begin position="328"/>
        <end position="353"/>
    </location>
</feature>
<name>D5EEA4_AMICL</name>
<feature type="transmembrane region" description="Helical" evidence="2">
    <location>
        <begin position="296"/>
        <end position="316"/>
    </location>
</feature>
<dbReference type="KEGG" id="aco:Amico_0753"/>
<dbReference type="Pfam" id="PF07697">
    <property type="entry name" value="7TMR-HDED"/>
    <property type="match status" value="1"/>
</dbReference>
<evidence type="ECO:0000256" key="1">
    <source>
        <dbReference type="SAM" id="MobiDB-lite"/>
    </source>
</evidence>
<dbReference type="Pfam" id="PF01966">
    <property type="entry name" value="HD"/>
    <property type="match status" value="1"/>
</dbReference>
<feature type="transmembrane region" description="Helical" evidence="2">
    <location>
        <begin position="416"/>
        <end position="440"/>
    </location>
</feature>
<dbReference type="InterPro" id="IPR052722">
    <property type="entry name" value="PgpH_phosphodiesterase"/>
</dbReference>
<dbReference type="PROSITE" id="PS51831">
    <property type="entry name" value="HD"/>
    <property type="match status" value="1"/>
</dbReference>
<dbReference type="SUPFAM" id="SSF109604">
    <property type="entry name" value="HD-domain/PDEase-like"/>
    <property type="match status" value="1"/>
</dbReference>
<dbReference type="InterPro" id="IPR003607">
    <property type="entry name" value="HD/PDEase_dom"/>
</dbReference>
<proteinExistence type="predicted"/>
<accession>D5EEA4</accession>
<feature type="compositionally biased region" description="Low complexity" evidence="1">
    <location>
        <begin position="682"/>
        <end position="693"/>
    </location>
</feature>
<sequence>MKNMKIGSSNLNIFKKMNRISSRISMKEDVFRLTSVFLLLFFAVLLILARWFFDGGRAGFVQGHPAPRTYLAISPMKYIDEEKTNLLRSRVESTISGVLVKDTEAINTMTSQLKSLEAGDFQGAMIPKDLIAILQEMPERRRQTTLKAVATIGFQFLIKENNGDEFATPAPEKLWGKIEELNFPAEMNNLIYQILEAVLRPAVKIDEELTQGLRNDLAASLKPIEQYLKVGDVIVEKGKIITPQLSRILLSQGYLQQQFPWKILLFSALLILCWPFWIQLPAFAAGGRQKYETNEIYIACIVGAYWFAEYISGLLGARGVAIITLSGWVYLVLPFTLGFQVVFGASIIASILLTSFSTSGIVLVSFMGLVAAMTGPFFLKDVHSRSHLWRQLFIAGLLPVFAGMLARWTIALEMSWQVFLFACLGEALWGTVVIAFLPIWENFFDIMSPLRLMELSYPTQPLLKKLQIEAPGTYHHSLMVGTLAETAADRLGMNAYLVRAGAYYHDIGKLRRPHFFVENQMEGENVHDELTPSLSALVIIAHVREGLEIAEEYNLPGKLRQFIAEHHGTTCLSYFFRKSSSQGEKLPREQFCYPGPRPSSRETALLMLADSVEAAVRADRRNISGIQDLEKVISGVVESKVVEGQLDDVDFTLKDLAEIKEALIYALQSVYHGRKVKEIQSSDESSQSPTPSQGEGGENSQSKQEE</sequence>
<dbReference type="SMART" id="SM00471">
    <property type="entry name" value="HDc"/>
    <property type="match status" value="1"/>
</dbReference>
<dbReference type="CDD" id="cd00077">
    <property type="entry name" value="HDc"/>
    <property type="match status" value="1"/>
</dbReference>
<evidence type="ECO:0000256" key="2">
    <source>
        <dbReference type="SAM" id="Phobius"/>
    </source>
</evidence>
<feature type="region of interest" description="Disordered" evidence="1">
    <location>
        <begin position="677"/>
        <end position="706"/>
    </location>
</feature>
<feature type="transmembrane region" description="Helical" evidence="2">
    <location>
        <begin position="263"/>
        <end position="284"/>
    </location>
</feature>
<reference evidence="4 5" key="1">
    <citation type="journal article" date="2010" name="Stand. Genomic Sci.">
        <title>Complete genome sequence of Aminobacterium colombiense type strain (ALA-1).</title>
        <authorList>
            <person name="Chertkov O."/>
            <person name="Sikorski J."/>
            <person name="Brambilla E."/>
            <person name="Lapidus A."/>
            <person name="Copeland A."/>
            <person name="Glavina Del Rio T."/>
            <person name="Nolan M."/>
            <person name="Lucas S."/>
            <person name="Tice H."/>
            <person name="Cheng J.F."/>
            <person name="Han C."/>
            <person name="Detter J.C."/>
            <person name="Bruce D."/>
            <person name="Tapia R."/>
            <person name="Goodwin L."/>
            <person name="Pitluck S."/>
            <person name="Liolios K."/>
            <person name="Ivanova N."/>
            <person name="Mavromatis K."/>
            <person name="Ovchinnikova G."/>
            <person name="Pati A."/>
            <person name="Chen A."/>
            <person name="Palaniappan K."/>
            <person name="Land M."/>
            <person name="Hauser L."/>
            <person name="Chang Y.J."/>
            <person name="Jeffries C.D."/>
            <person name="Spring S."/>
            <person name="Rohde M."/>
            <person name="Goker M."/>
            <person name="Bristow J."/>
            <person name="Eisen J.A."/>
            <person name="Markowitz V."/>
            <person name="Hugenholtz P."/>
            <person name="Kyrpides N.C."/>
            <person name="Klenk H.P."/>
        </authorList>
    </citation>
    <scope>NUCLEOTIDE SEQUENCE [LARGE SCALE GENOMIC DNA]</scope>
    <source>
        <strain evidence="5">DSM 12261 / ALA-1</strain>
    </source>
</reference>
<dbReference type="Gene3D" id="1.10.3210.10">
    <property type="entry name" value="Hypothetical protein af1432"/>
    <property type="match status" value="1"/>
</dbReference>
<dbReference type="OrthoDB" id="9806952at2"/>
<dbReference type="InterPro" id="IPR011624">
    <property type="entry name" value="Metal-dep_PHydrolase_7TM_extra"/>
</dbReference>
<dbReference type="HOGENOM" id="CLU_015767_1_1_0"/>
<evidence type="ECO:0000313" key="4">
    <source>
        <dbReference type="EMBL" id="ADE56886.1"/>
    </source>
</evidence>
<feature type="transmembrane region" description="Helical" evidence="2">
    <location>
        <begin position="30"/>
        <end position="53"/>
    </location>
</feature>
<keyword evidence="2" id="KW-0812">Transmembrane</keyword>
<feature type="domain" description="HD" evidence="3">
    <location>
        <begin position="473"/>
        <end position="615"/>
    </location>
</feature>
<dbReference type="PANTHER" id="PTHR36442">
    <property type="entry name" value="CYCLIC-DI-AMP PHOSPHODIESTERASE PGPH"/>
    <property type="match status" value="1"/>
</dbReference>
<dbReference type="AlphaFoldDB" id="D5EEA4"/>
<feature type="transmembrane region" description="Helical" evidence="2">
    <location>
        <begin position="359"/>
        <end position="379"/>
    </location>
</feature>
<dbReference type="PANTHER" id="PTHR36442:SF1">
    <property type="entry name" value="CYCLIC-DI-AMP PHOSPHODIESTERASE PGPH"/>
    <property type="match status" value="1"/>
</dbReference>
<evidence type="ECO:0000313" key="5">
    <source>
        <dbReference type="Proteomes" id="UP000002366"/>
    </source>
</evidence>
<keyword evidence="2" id="KW-0472">Membrane</keyword>
<organism evidence="4 5">
    <name type="scientific">Aminobacterium colombiense (strain DSM 12261 / ALA-1)</name>
    <dbReference type="NCBI Taxonomy" id="572547"/>
    <lineage>
        <taxon>Bacteria</taxon>
        <taxon>Thermotogati</taxon>
        <taxon>Synergistota</taxon>
        <taxon>Synergistia</taxon>
        <taxon>Synergistales</taxon>
        <taxon>Aminobacteriaceae</taxon>
        <taxon>Aminobacterium</taxon>
    </lineage>
</organism>
<dbReference type="STRING" id="572547.Amico_0753"/>
<dbReference type="InterPro" id="IPR006675">
    <property type="entry name" value="HDIG_dom"/>
</dbReference>
<dbReference type="GO" id="GO:0016787">
    <property type="term" value="F:hydrolase activity"/>
    <property type="evidence" value="ECO:0007669"/>
    <property type="project" value="UniProtKB-KW"/>
</dbReference>
<dbReference type="Proteomes" id="UP000002366">
    <property type="component" value="Chromosome"/>
</dbReference>
<protein>
    <submittedName>
        <fullName evidence="4">Metal dependent phosphohydrolase</fullName>
    </submittedName>
</protein>
<keyword evidence="2" id="KW-1133">Transmembrane helix</keyword>
<evidence type="ECO:0000259" key="3">
    <source>
        <dbReference type="PROSITE" id="PS51831"/>
    </source>
</evidence>
<dbReference type="NCBIfam" id="TIGR00277">
    <property type="entry name" value="HDIG"/>
    <property type="match status" value="1"/>
</dbReference>